<organism evidence="3 4">
    <name type="scientific">Chaetoceros tenuissimus</name>
    <dbReference type="NCBI Taxonomy" id="426638"/>
    <lineage>
        <taxon>Eukaryota</taxon>
        <taxon>Sar</taxon>
        <taxon>Stramenopiles</taxon>
        <taxon>Ochrophyta</taxon>
        <taxon>Bacillariophyta</taxon>
        <taxon>Coscinodiscophyceae</taxon>
        <taxon>Chaetocerotophycidae</taxon>
        <taxon>Chaetocerotales</taxon>
        <taxon>Chaetocerotaceae</taxon>
        <taxon>Chaetoceros</taxon>
    </lineage>
</organism>
<dbReference type="AlphaFoldDB" id="A0AAD3CV97"/>
<evidence type="ECO:0000256" key="2">
    <source>
        <dbReference type="SAM" id="MobiDB-lite"/>
    </source>
</evidence>
<feature type="compositionally biased region" description="Acidic residues" evidence="2">
    <location>
        <begin position="331"/>
        <end position="340"/>
    </location>
</feature>
<sequence length="624" mass="73499">MSEAKASQAATLAILMLYIVPSIAFTSPSWKYSQQTRHISDIPIYMFQDDQEKQYRTKTVGNSPEERELRKLRYEPVEEYNYYEEDDEDDEYYEEEQRRPKARLPRKQRIERYPNEEDEIEDDSVGNFWSNPSREMDVDSKPKRKTPPSQRMPKSRKRGSDRQTFRSGNPPPPGIMKDLYDKIFWYGFDPDETTTAADRTVFGGTKGKFNGLGLLQDIDESSRRSQNGGRRRRSVDEFDEYDDDFEEYDDNIEQNAEFEYEEDDEWEEEEGYYDDSKPIVSRSLARFDDDMVSQRREMRRESPKARRTRKDSRRNSDDRRRRKKVTTSSWFDEDEDDDYDNFQRGSRPSRNIQKNQEENSPLINVLDTIFQVDPEEVKFQAEDYDRRLGLGKKNSRSLKRERIATPEGRKGYAYRMDDNIDEDDDFSLPNELTNEETIAKDDGVIDVEVTIQNDTSSSKTKKERKPKVQSWEDRASSYERVPPANVMAWGPDGGIDGGIDARTFAARSAQEEIENAKKLYEKKEILVTEAEQELLQLKREASFQKKLMLSQDDRRKKSLIRERLRMINFDIEDSARQLRLAKAEALAAIDKLESIEMRHWALLRQYEADKELSSKTLEIENNKS</sequence>
<dbReference type="Proteomes" id="UP001054902">
    <property type="component" value="Unassembled WGS sequence"/>
</dbReference>
<keyword evidence="4" id="KW-1185">Reference proteome</keyword>
<dbReference type="EMBL" id="BLLK01000046">
    <property type="protein sequence ID" value="GFH52872.1"/>
    <property type="molecule type" value="Genomic_DNA"/>
</dbReference>
<comment type="caution">
    <text evidence="3">The sequence shown here is derived from an EMBL/GenBank/DDBJ whole genome shotgun (WGS) entry which is preliminary data.</text>
</comment>
<reference evidence="3 4" key="1">
    <citation type="journal article" date="2021" name="Sci. Rep.">
        <title>The genome of the diatom Chaetoceros tenuissimus carries an ancient integrated fragment of an extant virus.</title>
        <authorList>
            <person name="Hongo Y."/>
            <person name="Kimura K."/>
            <person name="Takaki Y."/>
            <person name="Yoshida Y."/>
            <person name="Baba S."/>
            <person name="Kobayashi G."/>
            <person name="Nagasaki K."/>
            <person name="Hano T."/>
            <person name="Tomaru Y."/>
        </authorList>
    </citation>
    <scope>NUCLEOTIDE SEQUENCE [LARGE SCALE GENOMIC DNA]</scope>
    <source>
        <strain evidence="3 4">NIES-3715</strain>
    </source>
</reference>
<proteinExistence type="predicted"/>
<accession>A0AAD3CV97</accession>
<evidence type="ECO:0000313" key="4">
    <source>
        <dbReference type="Proteomes" id="UP001054902"/>
    </source>
</evidence>
<feature type="region of interest" description="Disordered" evidence="2">
    <location>
        <begin position="80"/>
        <end position="176"/>
    </location>
</feature>
<gene>
    <name evidence="3" type="ORF">CTEN210_09348</name>
</gene>
<protein>
    <submittedName>
        <fullName evidence="3">Uncharacterized protein</fullName>
    </submittedName>
</protein>
<feature type="compositionally biased region" description="Polar residues" evidence="2">
    <location>
        <begin position="343"/>
        <end position="361"/>
    </location>
</feature>
<feature type="compositionally biased region" description="Acidic residues" evidence="2">
    <location>
        <begin position="80"/>
        <end position="94"/>
    </location>
</feature>
<keyword evidence="1" id="KW-0175">Coiled coil</keyword>
<evidence type="ECO:0000256" key="1">
    <source>
        <dbReference type="SAM" id="Coils"/>
    </source>
</evidence>
<evidence type="ECO:0000313" key="3">
    <source>
        <dbReference type="EMBL" id="GFH52872.1"/>
    </source>
</evidence>
<name>A0AAD3CV97_9STRA</name>
<feature type="compositionally biased region" description="Basic and acidic residues" evidence="2">
    <location>
        <begin position="285"/>
        <end position="304"/>
    </location>
</feature>
<feature type="compositionally biased region" description="Acidic residues" evidence="2">
    <location>
        <begin position="237"/>
        <end position="273"/>
    </location>
</feature>
<feature type="region of interest" description="Disordered" evidence="2">
    <location>
        <begin position="450"/>
        <end position="476"/>
    </location>
</feature>
<feature type="region of interest" description="Disordered" evidence="2">
    <location>
        <begin position="217"/>
        <end position="361"/>
    </location>
</feature>
<feature type="coiled-coil region" evidence="1">
    <location>
        <begin position="506"/>
        <end position="547"/>
    </location>
</feature>